<sequence>MLESSGLHEGPDHKDIDSWPQLTLTSFSISLASSTRSRSQSAASSSSSSSHPVDLFDVCGTHDQPVRVVGRLQKCGRGWKNAVRSPLVFDEDLVIPQVETFSMELVKGVVVIWVLGEAGWYKLLEPKEEYSDTFEMLREKARIWLWIREWRGGQDVLRALAGELAVTRREARMRLQAHCRFLLTMMLKPPEGDVELWKGTRMWEFLSTEFEGLVEEALSLYGLNKKVTKQKEKAIEPAPPPPPPPTPPPPVEEEAPAAASPKEPVDDPGSTAAIISSSSDGDEEPATPEHDDDDDSAAIGKTVSTKGRSVLRPSCNEVLLDAESLPPLTTTTTSSSSPSPSSPSSTASEPASPSDLRLKRRLPVDLCSPSGSQPKRTPLSPPPQHVSPRKKEWKCSRCNFVVANAKSRDGRLTIERHYETHGRVVRDAEQIIEMEAAAGGGHRRVDHLMEKIRGLSKQWEEGRPTPMKGLGE</sequence>
<dbReference type="InParanoid" id="A0A5J5FC29"/>
<keyword evidence="6" id="KW-1185">Reference proteome</keyword>
<evidence type="ECO:0000256" key="3">
    <source>
        <dbReference type="SAM" id="MobiDB-lite"/>
    </source>
</evidence>
<evidence type="ECO:0000259" key="4">
    <source>
        <dbReference type="Pfam" id="PF12047"/>
    </source>
</evidence>
<proteinExistence type="predicted"/>
<feature type="compositionally biased region" description="Acidic residues" evidence="3">
    <location>
        <begin position="280"/>
        <end position="296"/>
    </location>
</feature>
<dbReference type="Pfam" id="PF12047">
    <property type="entry name" value="DNMT1-RFD"/>
    <property type="match status" value="1"/>
</dbReference>
<evidence type="ECO:0000313" key="6">
    <source>
        <dbReference type="Proteomes" id="UP000326924"/>
    </source>
</evidence>
<feature type="compositionally biased region" description="Low complexity" evidence="3">
    <location>
        <begin position="323"/>
        <end position="354"/>
    </location>
</feature>
<name>A0A5J5FC29_9PEZI</name>
<feature type="domain" description="RFTS" evidence="4">
    <location>
        <begin position="94"/>
        <end position="143"/>
    </location>
</feature>
<reference evidence="5 6" key="1">
    <citation type="submission" date="2019-09" db="EMBL/GenBank/DDBJ databases">
        <title>Draft genome of the ectomycorrhizal ascomycete Sphaerosporella brunnea.</title>
        <authorList>
            <consortium name="DOE Joint Genome Institute"/>
            <person name="Benucci G.M."/>
            <person name="Marozzi G."/>
            <person name="Antonielli L."/>
            <person name="Sanchez S."/>
            <person name="Marco P."/>
            <person name="Wang X."/>
            <person name="Falini L.B."/>
            <person name="Barry K."/>
            <person name="Haridas S."/>
            <person name="Lipzen A."/>
            <person name="Labutti K."/>
            <person name="Grigoriev I.V."/>
            <person name="Murat C."/>
            <person name="Martin F."/>
            <person name="Albertini E."/>
            <person name="Donnini D."/>
            <person name="Bonito G."/>
        </authorList>
    </citation>
    <scope>NUCLEOTIDE SEQUENCE [LARGE SCALE GENOMIC DNA]</scope>
    <source>
        <strain evidence="5 6">Sb_GMNB300</strain>
    </source>
</reference>
<feature type="compositionally biased region" description="Pro residues" evidence="3">
    <location>
        <begin position="237"/>
        <end position="250"/>
    </location>
</feature>
<comment type="subcellular location">
    <subcellularLocation>
        <location evidence="1">Nucleus</location>
    </subcellularLocation>
</comment>
<dbReference type="OrthoDB" id="5382953at2759"/>
<dbReference type="InterPro" id="IPR022702">
    <property type="entry name" value="Cytosine_MeTrfase1_RFD"/>
</dbReference>
<keyword evidence="2" id="KW-0539">Nucleus</keyword>
<feature type="region of interest" description="Disordered" evidence="3">
    <location>
        <begin position="231"/>
        <end position="392"/>
    </location>
</feature>
<accession>A0A5J5FC29</accession>
<gene>
    <name evidence="5" type="ORF">FN846DRAFT_245117</name>
</gene>
<evidence type="ECO:0000256" key="1">
    <source>
        <dbReference type="ARBA" id="ARBA00004123"/>
    </source>
</evidence>
<dbReference type="EMBL" id="VXIS01000002">
    <property type="protein sequence ID" value="KAA8914887.1"/>
    <property type="molecule type" value="Genomic_DNA"/>
</dbReference>
<evidence type="ECO:0000256" key="2">
    <source>
        <dbReference type="ARBA" id="ARBA00023242"/>
    </source>
</evidence>
<dbReference type="Proteomes" id="UP000326924">
    <property type="component" value="Unassembled WGS sequence"/>
</dbReference>
<evidence type="ECO:0000313" key="5">
    <source>
        <dbReference type="EMBL" id="KAA8914887.1"/>
    </source>
</evidence>
<organism evidence="5 6">
    <name type="scientific">Sphaerosporella brunnea</name>
    <dbReference type="NCBI Taxonomy" id="1250544"/>
    <lineage>
        <taxon>Eukaryota</taxon>
        <taxon>Fungi</taxon>
        <taxon>Dikarya</taxon>
        <taxon>Ascomycota</taxon>
        <taxon>Pezizomycotina</taxon>
        <taxon>Pezizomycetes</taxon>
        <taxon>Pezizales</taxon>
        <taxon>Pyronemataceae</taxon>
        <taxon>Sphaerosporella</taxon>
    </lineage>
</organism>
<dbReference type="AlphaFoldDB" id="A0A5J5FC29"/>
<dbReference type="GO" id="GO:0005634">
    <property type="term" value="C:nucleus"/>
    <property type="evidence" value="ECO:0007669"/>
    <property type="project" value="UniProtKB-SubCell"/>
</dbReference>
<protein>
    <recommendedName>
        <fullName evidence="4">RFTS domain-containing protein</fullName>
    </recommendedName>
</protein>
<comment type="caution">
    <text evidence="5">The sequence shown here is derived from an EMBL/GenBank/DDBJ whole genome shotgun (WGS) entry which is preliminary data.</text>
</comment>